<evidence type="ECO:0000313" key="1">
    <source>
        <dbReference type="EMBL" id="KAH7254261.1"/>
    </source>
</evidence>
<accession>A0A9P9KEC9</accession>
<evidence type="ECO:0000313" key="2">
    <source>
        <dbReference type="Proteomes" id="UP000720189"/>
    </source>
</evidence>
<proteinExistence type="predicted"/>
<reference evidence="1" key="1">
    <citation type="journal article" date="2021" name="Nat. Commun.">
        <title>Genetic determinants of endophytism in the Arabidopsis root mycobiome.</title>
        <authorList>
            <person name="Mesny F."/>
            <person name="Miyauchi S."/>
            <person name="Thiergart T."/>
            <person name="Pickel B."/>
            <person name="Atanasova L."/>
            <person name="Karlsson M."/>
            <person name="Huettel B."/>
            <person name="Barry K.W."/>
            <person name="Haridas S."/>
            <person name="Chen C."/>
            <person name="Bauer D."/>
            <person name="Andreopoulos W."/>
            <person name="Pangilinan J."/>
            <person name="LaButti K."/>
            <person name="Riley R."/>
            <person name="Lipzen A."/>
            <person name="Clum A."/>
            <person name="Drula E."/>
            <person name="Henrissat B."/>
            <person name="Kohler A."/>
            <person name="Grigoriev I.V."/>
            <person name="Martin F.M."/>
            <person name="Hacquard S."/>
        </authorList>
    </citation>
    <scope>NUCLEOTIDE SEQUENCE</scope>
    <source>
        <strain evidence="1">MPI-CAGE-AT-0023</strain>
    </source>
</reference>
<dbReference type="EMBL" id="JAGMUX010000007">
    <property type="protein sequence ID" value="KAH7254261.1"/>
    <property type="molecule type" value="Genomic_DNA"/>
</dbReference>
<dbReference type="Proteomes" id="UP000720189">
    <property type="component" value="Unassembled WGS sequence"/>
</dbReference>
<keyword evidence="2" id="KW-1185">Reference proteome</keyword>
<sequence length="187" mass="21106">MYSLQARAVCTETFAIPVQSIFDLQHGRPKASESFHSLPSSVHPRRLDEPIQLTMSVVCPLLRILHQRPSLTVNGNFPSAVRRRLRTIPTFRAIEPRFGNLMTLQPSPHIQRQRTSTPRSNDGHLALTVHQHVRWKSMSTSHAPFRITTSCAHNRGYHGIPPTTHALGHQAPENKVRLSDLHSIICT</sequence>
<dbReference type="GeneID" id="70215783"/>
<comment type="caution">
    <text evidence="1">The sequence shown here is derived from an EMBL/GenBank/DDBJ whole genome shotgun (WGS) entry which is preliminary data.</text>
</comment>
<organism evidence="1 2">
    <name type="scientific">Fusarium redolens</name>
    <dbReference type="NCBI Taxonomy" id="48865"/>
    <lineage>
        <taxon>Eukaryota</taxon>
        <taxon>Fungi</taxon>
        <taxon>Dikarya</taxon>
        <taxon>Ascomycota</taxon>
        <taxon>Pezizomycotina</taxon>
        <taxon>Sordariomycetes</taxon>
        <taxon>Hypocreomycetidae</taxon>
        <taxon>Hypocreales</taxon>
        <taxon>Nectriaceae</taxon>
        <taxon>Fusarium</taxon>
        <taxon>Fusarium redolens species complex</taxon>
    </lineage>
</organism>
<dbReference type="AlphaFoldDB" id="A0A9P9KEC9"/>
<name>A0A9P9KEC9_FUSRE</name>
<protein>
    <submittedName>
        <fullName evidence="1">Uncharacterized protein</fullName>
    </submittedName>
</protein>
<dbReference type="RefSeq" id="XP_046050508.1">
    <property type="nucleotide sequence ID" value="XM_046185829.1"/>
</dbReference>
<gene>
    <name evidence="1" type="ORF">BKA55DRAFT_356627</name>
</gene>